<dbReference type="OrthoDB" id="27483at2759"/>
<evidence type="ECO:0000313" key="1">
    <source>
        <dbReference type="EMBL" id="QSS61161.1"/>
    </source>
</evidence>
<name>A0A8A1M586_AJECA</name>
<gene>
    <name evidence="1" type="ORF">I7I51_03333</name>
</gene>
<accession>A0A8A1M586</accession>
<dbReference type="AlphaFoldDB" id="A0A8A1M586"/>
<dbReference type="Proteomes" id="UP000663671">
    <property type="component" value="Chromosome 5"/>
</dbReference>
<dbReference type="EMBL" id="CP069111">
    <property type="protein sequence ID" value="QSS61161.1"/>
    <property type="molecule type" value="Genomic_DNA"/>
</dbReference>
<reference evidence="1" key="1">
    <citation type="submission" date="2021-01" db="EMBL/GenBank/DDBJ databases">
        <title>Chromosome-level genome assembly of a human fungal pathogen reveals clustering of transcriptionally co-regulated genes.</title>
        <authorList>
            <person name="Voorhies M."/>
            <person name="Cohen S."/>
            <person name="Shea T.P."/>
            <person name="Petrus S."/>
            <person name="Munoz J.F."/>
            <person name="Poplawski S."/>
            <person name="Goldman W.E."/>
            <person name="Michael T."/>
            <person name="Cuomo C.A."/>
            <person name="Sil A."/>
            <person name="Beyhan S."/>
        </authorList>
    </citation>
    <scope>NUCLEOTIDE SEQUENCE</scope>
    <source>
        <strain evidence="1">WU24</strain>
    </source>
</reference>
<proteinExistence type="predicted"/>
<evidence type="ECO:0000313" key="2">
    <source>
        <dbReference type="Proteomes" id="UP000663671"/>
    </source>
</evidence>
<sequence length="148" mass="16504">MPEKRQAEDEAGTQYETQAALDALRKVLNASANKAVFTIGGKIDNPNTGQGPLPITIRWNPSVGNNNNGRTVSFPVGEDTALQGSFHQLVKECEPATFGKGNKDVFDEEYRKAGKMDTENFCTNFTPYEYWSPLLQMHRMKADIRMTS</sequence>
<organism evidence="1 2">
    <name type="scientific">Ajellomyces capsulatus</name>
    <name type="common">Darling's disease fungus</name>
    <name type="synonym">Histoplasma capsulatum</name>
    <dbReference type="NCBI Taxonomy" id="5037"/>
    <lineage>
        <taxon>Eukaryota</taxon>
        <taxon>Fungi</taxon>
        <taxon>Dikarya</taxon>
        <taxon>Ascomycota</taxon>
        <taxon>Pezizomycotina</taxon>
        <taxon>Eurotiomycetes</taxon>
        <taxon>Eurotiomycetidae</taxon>
        <taxon>Onygenales</taxon>
        <taxon>Ajellomycetaceae</taxon>
        <taxon>Histoplasma</taxon>
    </lineage>
</organism>
<protein>
    <submittedName>
        <fullName evidence="1">Uncharacterized protein</fullName>
    </submittedName>
</protein>
<dbReference type="VEuPathDB" id="FungiDB:I7I51_03333"/>